<dbReference type="EMBL" id="CP043031">
    <property type="protein sequence ID" value="QEH94056.1"/>
    <property type="molecule type" value="Genomic_DNA"/>
</dbReference>
<name>A0ABX5ZBC6_9MICO</name>
<evidence type="ECO:0008006" key="5">
    <source>
        <dbReference type="Google" id="ProtNLM"/>
    </source>
</evidence>
<sequence>MARRHKARRLWLPWRSRTRALNARLWDRVPTDGHSGGDDPISAAIGCFMFILVLPWLVPALLILPFFLAECLLQWIFALPVLLVRSLGGARVPVRVTVDDRRHDESIAGWGAAKRYVEQINASPVPPNVGRPGMSQGTPEERGWETPEQRQAWDGAHGGPTYPPQWHDAPPHQGAYPPAPESAARPRRSVGFAALTENSRTRRDVFFPSCAQGRRLDARREETTPSCVRHPSRRKPTVTAPALRARTLAR</sequence>
<feature type="compositionally biased region" description="Basic and acidic residues" evidence="1">
    <location>
        <begin position="139"/>
        <end position="148"/>
    </location>
</feature>
<dbReference type="Proteomes" id="UP000323565">
    <property type="component" value="Chromosome"/>
</dbReference>
<keyword evidence="4" id="KW-1185">Reference proteome</keyword>
<keyword evidence="2" id="KW-0472">Membrane</keyword>
<feature type="transmembrane region" description="Helical" evidence="2">
    <location>
        <begin position="41"/>
        <end position="58"/>
    </location>
</feature>
<accession>A0ABX5ZBC6</accession>
<reference evidence="3 4" key="1">
    <citation type="submission" date="2019-08" db="EMBL/GenBank/DDBJ databases">
        <title>Dermacoccus abyssi strain HZAU 226, whole genome Nanopore sequencing project.</title>
        <authorList>
            <person name="Guo A."/>
            <person name="Zhang X."/>
            <person name="Ruan Y."/>
            <person name="Liu W."/>
            <person name="Chen Q."/>
            <person name="Gu L."/>
        </authorList>
    </citation>
    <scope>NUCLEOTIDE SEQUENCE [LARGE SCALE GENOMIC DNA]</scope>
    <source>
        <strain evidence="3 4">HZAU 226</strain>
    </source>
</reference>
<keyword evidence="2" id="KW-1133">Transmembrane helix</keyword>
<organism evidence="3 4">
    <name type="scientific">Dermacoccus abyssi</name>
    <dbReference type="NCBI Taxonomy" id="322596"/>
    <lineage>
        <taxon>Bacteria</taxon>
        <taxon>Bacillati</taxon>
        <taxon>Actinomycetota</taxon>
        <taxon>Actinomycetes</taxon>
        <taxon>Micrococcales</taxon>
        <taxon>Dermacoccaceae</taxon>
        <taxon>Dermacoccus</taxon>
    </lineage>
</organism>
<feature type="region of interest" description="Disordered" evidence="1">
    <location>
        <begin position="216"/>
        <end position="238"/>
    </location>
</feature>
<proteinExistence type="predicted"/>
<keyword evidence="2" id="KW-0812">Transmembrane</keyword>
<evidence type="ECO:0000256" key="1">
    <source>
        <dbReference type="SAM" id="MobiDB-lite"/>
    </source>
</evidence>
<evidence type="ECO:0000313" key="3">
    <source>
        <dbReference type="EMBL" id="QEH94056.1"/>
    </source>
</evidence>
<protein>
    <recommendedName>
        <fullName evidence="5">DUF983 domain-containing protein</fullName>
    </recommendedName>
</protein>
<feature type="region of interest" description="Disordered" evidence="1">
    <location>
        <begin position="122"/>
        <end position="161"/>
    </location>
</feature>
<gene>
    <name evidence="3" type="ORF">FV141_11330</name>
</gene>
<evidence type="ECO:0000313" key="4">
    <source>
        <dbReference type="Proteomes" id="UP000323565"/>
    </source>
</evidence>
<evidence type="ECO:0000256" key="2">
    <source>
        <dbReference type="SAM" id="Phobius"/>
    </source>
</evidence>